<comment type="caution">
    <text evidence="2">The sequence shown here is derived from an EMBL/GenBank/DDBJ whole genome shotgun (WGS) entry which is preliminary data.</text>
</comment>
<dbReference type="Proteomes" id="UP000499080">
    <property type="component" value="Unassembled WGS sequence"/>
</dbReference>
<reference evidence="2 3" key="1">
    <citation type="journal article" date="2019" name="Sci. Rep.">
        <title>Orb-weaving spider Araneus ventricosus genome elucidates the spidroin gene catalogue.</title>
        <authorList>
            <person name="Kono N."/>
            <person name="Nakamura H."/>
            <person name="Ohtoshi R."/>
            <person name="Moran D.A.P."/>
            <person name="Shinohara A."/>
            <person name="Yoshida Y."/>
            <person name="Fujiwara M."/>
            <person name="Mori M."/>
            <person name="Tomita M."/>
            <person name="Arakawa K."/>
        </authorList>
    </citation>
    <scope>NUCLEOTIDE SEQUENCE [LARGE SCALE GENOMIC DNA]</scope>
</reference>
<name>A0A4Y2F3T4_ARAVE</name>
<evidence type="ECO:0000256" key="1">
    <source>
        <dbReference type="SAM" id="MobiDB-lite"/>
    </source>
</evidence>
<feature type="region of interest" description="Disordered" evidence="1">
    <location>
        <begin position="1"/>
        <end position="49"/>
    </location>
</feature>
<keyword evidence="3" id="KW-1185">Reference proteome</keyword>
<feature type="compositionally biased region" description="Polar residues" evidence="1">
    <location>
        <begin position="1"/>
        <end position="13"/>
    </location>
</feature>
<proteinExistence type="predicted"/>
<organism evidence="2 3">
    <name type="scientific">Araneus ventricosus</name>
    <name type="common">Orbweaver spider</name>
    <name type="synonym">Epeira ventricosa</name>
    <dbReference type="NCBI Taxonomy" id="182803"/>
    <lineage>
        <taxon>Eukaryota</taxon>
        <taxon>Metazoa</taxon>
        <taxon>Ecdysozoa</taxon>
        <taxon>Arthropoda</taxon>
        <taxon>Chelicerata</taxon>
        <taxon>Arachnida</taxon>
        <taxon>Araneae</taxon>
        <taxon>Araneomorphae</taxon>
        <taxon>Entelegynae</taxon>
        <taxon>Araneoidea</taxon>
        <taxon>Araneidae</taxon>
        <taxon>Araneus</taxon>
    </lineage>
</organism>
<sequence length="117" mass="12981">MKRQNSFDVSNPAGSGRIEIGAGLQSLGTDRQTRHRYNSKNAFSDSGMQKEEYEEWISIDEDIPTAATLTDLEICQVVCEQYQATKVNVSDGDECVEENPPKNAELRQALDILKSGV</sequence>
<protein>
    <submittedName>
        <fullName evidence="2">Uncharacterized protein</fullName>
    </submittedName>
</protein>
<dbReference type="AlphaFoldDB" id="A0A4Y2F3T4"/>
<dbReference type="EMBL" id="BGPR01000806">
    <property type="protein sequence ID" value="GBM36200.1"/>
    <property type="molecule type" value="Genomic_DNA"/>
</dbReference>
<dbReference type="OrthoDB" id="6617542at2759"/>
<gene>
    <name evidence="2" type="ORF">AVEN_97569_1</name>
</gene>
<accession>A0A4Y2F3T4</accession>
<evidence type="ECO:0000313" key="3">
    <source>
        <dbReference type="Proteomes" id="UP000499080"/>
    </source>
</evidence>
<evidence type="ECO:0000313" key="2">
    <source>
        <dbReference type="EMBL" id="GBM36200.1"/>
    </source>
</evidence>